<keyword evidence="8" id="KW-0472">Membrane</keyword>
<name>A0ABY6UH02_BIOOC</name>
<keyword evidence="10" id="KW-1185">Reference proteome</keyword>
<keyword evidence="6" id="KW-0408">Iron</keyword>
<gene>
    <name evidence="9" type="ORF">CLO192961_LOCUS287487</name>
</gene>
<keyword evidence="8" id="KW-0812">Transmembrane</keyword>
<dbReference type="PRINTS" id="PR00463">
    <property type="entry name" value="EP450I"/>
</dbReference>
<dbReference type="InterPro" id="IPR050121">
    <property type="entry name" value="Cytochrome_P450_monoxygenase"/>
</dbReference>
<evidence type="ECO:0000256" key="7">
    <source>
        <dbReference type="ARBA" id="ARBA00023033"/>
    </source>
</evidence>
<comment type="similarity">
    <text evidence="2">Belongs to the cytochrome P450 family.</text>
</comment>
<accession>A0ABY6UH02</accession>
<evidence type="ECO:0000256" key="6">
    <source>
        <dbReference type="ARBA" id="ARBA00023004"/>
    </source>
</evidence>
<evidence type="ECO:0008006" key="11">
    <source>
        <dbReference type="Google" id="ProtNLM"/>
    </source>
</evidence>
<feature type="transmembrane region" description="Helical" evidence="8">
    <location>
        <begin position="64"/>
        <end position="83"/>
    </location>
</feature>
<comment type="caution">
    <text evidence="9">The sequence shown here is derived from an EMBL/GenBank/DDBJ whole genome shotgun (WGS) entry which is preliminary data.</text>
</comment>
<organism evidence="9 10">
    <name type="scientific">Bionectria ochroleuca</name>
    <name type="common">Gliocladium roseum</name>
    <dbReference type="NCBI Taxonomy" id="29856"/>
    <lineage>
        <taxon>Eukaryota</taxon>
        <taxon>Fungi</taxon>
        <taxon>Dikarya</taxon>
        <taxon>Ascomycota</taxon>
        <taxon>Pezizomycotina</taxon>
        <taxon>Sordariomycetes</taxon>
        <taxon>Hypocreomycetidae</taxon>
        <taxon>Hypocreales</taxon>
        <taxon>Bionectriaceae</taxon>
        <taxon>Clonostachys</taxon>
    </lineage>
</organism>
<reference evidence="9 10" key="1">
    <citation type="submission" date="2019-06" db="EMBL/GenBank/DDBJ databases">
        <authorList>
            <person name="Broberg M."/>
        </authorList>
    </citation>
    <scope>NUCLEOTIDE SEQUENCE [LARGE SCALE GENOMIC DNA]</scope>
</reference>
<evidence type="ECO:0000256" key="1">
    <source>
        <dbReference type="ARBA" id="ARBA00001971"/>
    </source>
</evidence>
<keyword evidence="7" id="KW-0503">Monooxygenase</keyword>
<protein>
    <recommendedName>
        <fullName evidence="11">Cytochrome P450</fullName>
    </recommendedName>
</protein>
<dbReference type="InterPro" id="IPR001128">
    <property type="entry name" value="Cyt_P450"/>
</dbReference>
<dbReference type="InterPro" id="IPR002401">
    <property type="entry name" value="Cyt_P450_E_grp-I"/>
</dbReference>
<dbReference type="Proteomes" id="UP000766486">
    <property type="component" value="Unassembled WGS sequence"/>
</dbReference>
<keyword evidence="3" id="KW-0349">Heme</keyword>
<dbReference type="PANTHER" id="PTHR24305:SF187">
    <property type="entry name" value="P450, PUTATIVE (EUROFUNG)-RELATED"/>
    <property type="match status" value="1"/>
</dbReference>
<feature type="transmembrane region" description="Helical" evidence="8">
    <location>
        <begin position="34"/>
        <end position="52"/>
    </location>
</feature>
<evidence type="ECO:0000256" key="3">
    <source>
        <dbReference type="ARBA" id="ARBA00022617"/>
    </source>
</evidence>
<evidence type="ECO:0000313" key="9">
    <source>
        <dbReference type="EMBL" id="VUC30504.1"/>
    </source>
</evidence>
<dbReference type="CDD" id="cd11061">
    <property type="entry name" value="CYP67-like"/>
    <property type="match status" value="1"/>
</dbReference>
<dbReference type="SUPFAM" id="SSF48264">
    <property type="entry name" value="Cytochrome P450"/>
    <property type="match status" value="1"/>
</dbReference>
<evidence type="ECO:0000256" key="5">
    <source>
        <dbReference type="ARBA" id="ARBA00023002"/>
    </source>
</evidence>
<dbReference type="Gene3D" id="1.10.630.10">
    <property type="entry name" value="Cytochrome P450"/>
    <property type="match status" value="1"/>
</dbReference>
<dbReference type="PRINTS" id="PR00385">
    <property type="entry name" value="P450"/>
</dbReference>
<evidence type="ECO:0000256" key="4">
    <source>
        <dbReference type="ARBA" id="ARBA00022723"/>
    </source>
</evidence>
<sequence length="553" mass="63146">MVISSPISFLACLGGASAHVLVFRIGEWDVLSPQIFVGHFMAFVGASGVAKARLQLPFNEAVELVISYLLGLYVSMLIYRAFFHRLSKYPGPFLAKLSNFYITARSVKNLQLFKEVEHIHRQYGDYVRLGKSSVIVTSLDGINSSHDEGPSELSITDPAAVEAIYGTQSPTVKGPWYTLLEPRYPLFMARDKEEHARRRKVWDQGFSTKALLGYNTRITKAIDELLQVIERDHKQPINITKWFDFFVFDVMEDLAFNKNSNMIRHGEEAYILQTIRTDMFNIAFFAHLPWLLPFLKRTPLLNWNYIKFWNWIQNQINERQKNEPDQPDIFSWLLANYNQGSKTQRDDWNLHGDAQLIVIAGSDSVAATLTHIFYELAYDSDLTRSLQHAFDALPSLEHSNLTNVALLDAVINETLRLHPPVPSGTQRVTPPEGLRIGDNQIPGNTIVQVPSYTVFRDSRNFERPTEFLPDRWTKHKELIKNKSVFIPFNIGPYACVGKRLALIEIRRVVAEILTRYDITVAPGYEKASFLGRKQDTFTVVSGPLPLIFTPRTP</sequence>
<comment type="cofactor">
    <cofactor evidence="1">
        <name>heme</name>
        <dbReference type="ChEBI" id="CHEBI:30413"/>
    </cofactor>
</comment>
<dbReference type="InterPro" id="IPR036396">
    <property type="entry name" value="Cyt_P450_sf"/>
</dbReference>
<evidence type="ECO:0000256" key="8">
    <source>
        <dbReference type="SAM" id="Phobius"/>
    </source>
</evidence>
<keyword evidence="8" id="KW-1133">Transmembrane helix</keyword>
<proteinExistence type="inferred from homology"/>
<keyword evidence="5" id="KW-0560">Oxidoreductase</keyword>
<evidence type="ECO:0000256" key="2">
    <source>
        <dbReference type="ARBA" id="ARBA00010617"/>
    </source>
</evidence>
<dbReference type="PANTHER" id="PTHR24305">
    <property type="entry name" value="CYTOCHROME P450"/>
    <property type="match status" value="1"/>
</dbReference>
<dbReference type="EMBL" id="CABFNS010000820">
    <property type="protein sequence ID" value="VUC30504.1"/>
    <property type="molecule type" value="Genomic_DNA"/>
</dbReference>
<keyword evidence="4" id="KW-0479">Metal-binding</keyword>
<evidence type="ECO:0000313" key="10">
    <source>
        <dbReference type="Proteomes" id="UP000766486"/>
    </source>
</evidence>
<dbReference type="Pfam" id="PF00067">
    <property type="entry name" value="p450"/>
    <property type="match status" value="1"/>
</dbReference>